<dbReference type="InterPro" id="IPR005147">
    <property type="entry name" value="tRNA_synthase_B5-dom"/>
</dbReference>
<organism evidence="20 21">
    <name type="scientific">Fructilactobacillus cliffordii</name>
    <dbReference type="NCBI Taxonomy" id="2940299"/>
    <lineage>
        <taxon>Bacteria</taxon>
        <taxon>Bacillati</taxon>
        <taxon>Bacillota</taxon>
        <taxon>Bacilli</taxon>
        <taxon>Lactobacillales</taxon>
        <taxon>Lactobacillaceae</taxon>
        <taxon>Fructilactobacillus</taxon>
    </lineage>
</organism>
<feature type="binding site" evidence="15">
    <location>
        <position position="461"/>
    </location>
    <ligand>
        <name>Mg(2+)</name>
        <dbReference type="ChEBI" id="CHEBI:18420"/>
        <note>shared with alpha subunit</note>
    </ligand>
</feature>
<feature type="domain" description="B5" evidence="19">
    <location>
        <begin position="408"/>
        <end position="483"/>
    </location>
</feature>
<dbReference type="FunFam" id="2.40.50.140:FF:000045">
    <property type="entry name" value="Phenylalanine--tRNA ligase beta subunit"/>
    <property type="match status" value="1"/>
</dbReference>
<feature type="binding site" evidence="15">
    <location>
        <position position="471"/>
    </location>
    <ligand>
        <name>Mg(2+)</name>
        <dbReference type="ChEBI" id="CHEBI:18420"/>
        <note>shared with alpha subunit</note>
    </ligand>
</feature>
<dbReference type="PANTHER" id="PTHR10947:SF0">
    <property type="entry name" value="PHENYLALANINE--TRNA LIGASE BETA SUBUNIT"/>
    <property type="match status" value="1"/>
</dbReference>
<sequence length="804" mass="88741">MLLSYDWLSQYLKLKLDPESLGEKIERTSVEVDSVTKRSTGLKKLIVGQILSIEKHPDAGHLNICQVDVGAAEPQQIVCGAPNVEVGKKVIVAMPGARVAGNVKIKKAKMRGVKSDGMICALDEIGFPKDVVPDEWKDGIYFLPDDAKLGDEVYDYLGMNDPMLDLDVTPNRGDMLSMRGVVYDLAAVLDQKPDFTVQPEAATGQESSADVIAATADDQLASQYHLQVVKNVQVHPSPLWLQIRLWNAGIKPINNVVDVTNYVMLFLGQPLHAYDLSQLPAANLEVRRARPGEKITTLDEAERELNDQDVVITSGDQPVALAGLMGGDSTRVTNETTTIVLEAGVFDSVLTRKMAQKENLHTDASQRFERGVDHGDVITALNYAAGMIQSLADGQASQGVVTGSQAPVNERVIKITADRINHVLGTDLSAATINEIFTRLGFGVVDNHGEFTVTIPTRCWDLQIDADLIEEVARIYGYDNIPETLPVTQTTEGGLTSKQQAMRKSRQTLQGMGLNHAISYSLTTPEKAAMFMLQQSFSTDLQWPMTKDHSVLRMNLVCGLLDDVAYNQARGVENVSLYEQGRVFYKDQEDQIRPTEVEHVAGAISGTMPTASWNQQVRPVDFFLLKGIVAQYLQTLSLQGTITYESTEQLAQMHPGRTALIKLDDEVIGFLGQVHPNTAKQFKVKPTYVFELDFDRLMTAPKHEAQYQVVSSLPGIKRDIAMLVADDVTNKQIETIIWKRGGAYLHAVTLFDVYVGEHVPAGKKSLAYTLSFENPQETLQDDVVNQAMVKVEQHLQTELNAEIR</sequence>
<dbReference type="PROSITE" id="PS51447">
    <property type="entry name" value="FDX_ACB"/>
    <property type="match status" value="1"/>
</dbReference>
<evidence type="ECO:0000313" key="20">
    <source>
        <dbReference type="EMBL" id="USS89724.1"/>
    </source>
</evidence>
<dbReference type="GO" id="GO:0000049">
    <property type="term" value="F:tRNA binding"/>
    <property type="evidence" value="ECO:0007669"/>
    <property type="project" value="UniProtKB-UniRule"/>
</dbReference>
<dbReference type="InterPro" id="IPR004532">
    <property type="entry name" value="Phe-tRNA-ligase_IIc_bsu_bact"/>
</dbReference>
<dbReference type="GO" id="GO:0140096">
    <property type="term" value="F:catalytic activity, acting on a protein"/>
    <property type="evidence" value="ECO:0007669"/>
    <property type="project" value="UniProtKB-ARBA"/>
</dbReference>
<dbReference type="NCBIfam" id="TIGR00472">
    <property type="entry name" value="pheT_bact"/>
    <property type="match status" value="1"/>
</dbReference>
<dbReference type="CDD" id="cd00769">
    <property type="entry name" value="PheRS_beta_core"/>
    <property type="match status" value="1"/>
</dbReference>
<dbReference type="GO" id="GO:0016740">
    <property type="term" value="F:transferase activity"/>
    <property type="evidence" value="ECO:0007669"/>
    <property type="project" value="UniProtKB-ARBA"/>
</dbReference>
<dbReference type="AlphaFoldDB" id="A0A9Q8ZQG6"/>
<dbReference type="EC" id="6.1.1.20" evidence="15"/>
<dbReference type="RefSeq" id="WP_252767272.1">
    <property type="nucleotide sequence ID" value="NZ_CP097119.1"/>
</dbReference>
<dbReference type="HAMAP" id="MF_00283">
    <property type="entry name" value="Phe_tRNA_synth_beta1"/>
    <property type="match status" value="1"/>
</dbReference>
<keyword evidence="9 15" id="KW-0067">ATP-binding</keyword>
<evidence type="ECO:0000313" key="21">
    <source>
        <dbReference type="Proteomes" id="UP001055911"/>
    </source>
</evidence>
<dbReference type="InterPro" id="IPR020825">
    <property type="entry name" value="Phe-tRNA_synthase-like_B3/B4"/>
</dbReference>
<dbReference type="GO" id="GO:0000287">
    <property type="term" value="F:magnesium ion binding"/>
    <property type="evidence" value="ECO:0007669"/>
    <property type="project" value="UniProtKB-UniRule"/>
</dbReference>
<name>A0A9Q8ZQG6_9LACO</name>
<evidence type="ECO:0000256" key="11">
    <source>
        <dbReference type="ARBA" id="ARBA00022884"/>
    </source>
</evidence>
<dbReference type="Pfam" id="PF01588">
    <property type="entry name" value="tRNA_bind"/>
    <property type="match status" value="1"/>
</dbReference>
<feature type="domain" description="FDX-ACB" evidence="18">
    <location>
        <begin position="711"/>
        <end position="804"/>
    </location>
</feature>
<dbReference type="GO" id="GO:0005524">
    <property type="term" value="F:ATP binding"/>
    <property type="evidence" value="ECO:0007669"/>
    <property type="project" value="UniProtKB-UniRule"/>
</dbReference>
<evidence type="ECO:0000259" key="18">
    <source>
        <dbReference type="PROSITE" id="PS51447"/>
    </source>
</evidence>
<accession>A0A9Q8ZQG6</accession>
<keyword evidence="7 15" id="KW-0479">Metal-binding</keyword>
<dbReference type="Gene3D" id="2.40.50.140">
    <property type="entry name" value="Nucleic acid-binding proteins"/>
    <property type="match status" value="1"/>
</dbReference>
<dbReference type="SMART" id="SM00896">
    <property type="entry name" value="FDX-ACB"/>
    <property type="match status" value="1"/>
</dbReference>
<dbReference type="FunFam" id="3.30.930.10:FF:000022">
    <property type="entry name" value="Phenylalanine--tRNA ligase beta subunit"/>
    <property type="match status" value="1"/>
</dbReference>
<keyword evidence="12 15" id="KW-0648">Protein biosynthesis</keyword>
<dbReference type="SMART" id="SM00873">
    <property type="entry name" value="B3_4"/>
    <property type="match status" value="1"/>
</dbReference>
<dbReference type="NCBIfam" id="NF045760">
    <property type="entry name" value="YtpR"/>
    <property type="match status" value="1"/>
</dbReference>
<dbReference type="Pfam" id="PF17759">
    <property type="entry name" value="tRNA_synthFbeta"/>
    <property type="match status" value="1"/>
</dbReference>
<dbReference type="GO" id="GO:0006432">
    <property type="term" value="P:phenylalanyl-tRNA aminoacylation"/>
    <property type="evidence" value="ECO:0007669"/>
    <property type="project" value="UniProtKB-UniRule"/>
</dbReference>
<dbReference type="SUPFAM" id="SSF55681">
    <property type="entry name" value="Class II aaRS and biotin synthetases"/>
    <property type="match status" value="1"/>
</dbReference>
<dbReference type="PANTHER" id="PTHR10947">
    <property type="entry name" value="PHENYLALANYL-TRNA SYNTHETASE BETA CHAIN AND LEUCINE-RICH REPEAT-CONTAINING PROTEIN 47"/>
    <property type="match status" value="1"/>
</dbReference>
<dbReference type="PROSITE" id="PS50886">
    <property type="entry name" value="TRBD"/>
    <property type="match status" value="1"/>
</dbReference>
<keyword evidence="5 16" id="KW-0820">tRNA-binding</keyword>
<dbReference type="Gene3D" id="3.30.56.10">
    <property type="match status" value="2"/>
</dbReference>
<dbReference type="InterPro" id="IPR045060">
    <property type="entry name" value="Phe-tRNA-ligase_IIc_bsu"/>
</dbReference>
<dbReference type="Proteomes" id="UP001055911">
    <property type="component" value="Chromosome"/>
</dbReference>
<dbReference type="SUPFAM" id="SSF56037">
    <property type="entry name" value="PheT/TilS domain"/>
    <property type="match status" value="1"/>
</dbReference>
<dbReference type="InterPro" id="IPR005146">
    <property type="entry name" value="B3/B4_tRNA-bd"/>
</dbReference>
<dbReference type="PROSITE" id="PS51483">
    <property type="entry name" value="B5"/>
    <property type="match status" value="1"/>
</dbReference>
<feature type="binding site" evidence="15">
    <location>
        <position position="467"/>
    </location>
    <ligand>
        <name>Mg(2+)</name>
        <dbReference type="ChEBI" id="CHEBI:18420"/>
        <note>shared with alpha subunit</note>
    </ligand>
</feature>
<dbReference type="Gene3D" id="3.50.40.10">
    <property type="entry name" value="Phenylalanyl-trna Synthetase, Chain B, domain 3"/>
    <property type="match status" value="1"/>
</dbReference>
<dbReference type="GO" id="GO:0009328">
    <property type="term" value="C:phenylalanine-tRNA ligase complex"/>
    <property type="evidence" value="ECO:0007669"/>
    <property type="project" value="TreeGrafter"/>
</dbReference>
<dbReference type="InterPro" id="IPR005121">
    <property type="entry name" value="Fdx_antiC-bd"/>
</dbReference>
<keyword evidence="21" id="KW-1185">Reference proteome</keyword>
<evidence type="ECO:0000259" key="19">
    <source>
        <dbReference type="PROSITE" id="PS51483"/>
    </source>
</evidence>
<dbReference type="Gene3D" id="3.30.930.10">
    <property type="entry name" value="Bira Bifunctional Protein, Domain 2"/>
    <property type="match status" value="1"/>
</dbReference>
<gene>
    <name evidence="15 20" type="primary">pheT</name>
    <name evidence="20" type="ORF">M3M40_02755</name>
</gene>
<comment type="similarity">
    <text evidence="2 15">Belongs to the phenylalanyl-tRNA synthetase beta subunit family. Type 1 subfamily.</text>
</comment>
<reference evidence="20" key="1">
    <citation type="submission" date="2022-05" db="EMBL/GenBank/DDBJ databases">
        <authorList>
            <person name="Oliphant S.A."/>
            <person name="Watson-Haigh N.S."/>
            <person name="Sumby K.M."/>
            <person name="Gardner J.M."/>
            <person name="Jiranek V."/>
        </authorList>
    </citation>
    <scope>NUCLEOTIDE SEQUENCE</scope>
    <source>
        <strain evidence="20">KI4_B1</strain>
    </source>
</reference>
<evidence type="ECO:0000256" key="10">
    <source>
        <dbReference type="ARBA" id="ARBA00022842"/>
    </source>
</evidence>
<dbReference type="InterPro" id="IPR041616">
    <property type="entry name" value="PheRS_beta_core"/>
</dbReference>
<dbReference type="InterPro" id="IPR009061">
    <property type="entry name" value="DNA-bd_dom_put_sf"/>
</dbReference>
<evidence type="ECO:0000256" key="15">
    <source>
        <dbReference type="HAMAP-Rule" id="MF_00283"/>
    </source>
</evidence>
<dbReference type="EMBL" id="CP097119">
    <property type="protein sequence ID" value="USS89724.1"/>
    <property type="molecule type" value="Genomic_DNA"/>
</dbReference>
<evidence type="ECO:0000256" key="14">
    <source>
        <dbReference type="ARBA" id="ARBA00049255"/>
    </source>
</evidence>
<dbReference type="GO" id="GO:0004826">
    <property type="term" value="F:phenylalanine-tRNA ligase activity"/>
    <property type="evidence" value="ECO:0007669"/>
    <property type="project" value="UniProtKB-UniRule"/>
</dbReference>
<dbReference type="Pfam" id="PF03483">
    <property type="entry name" value="B3_4"/>
    <property type="match status" value="1"/>
</dbReference>
<keyword evidence="13 15" id="KW-0030">Aminoacyl-tRNA synthetase</keyword>
<dbReference type="Pfam" id="PF03147">
    <property type="entry name" value="FDX-ACB"/>
    <property type="match status" value="1"/>
</dbReference>
<keyword evidence="6 15" id="KW-0436">Ligase</keyword>
<evidence type="ECO:0000256" key="2">
    <source>
        <dbReference type="ARBA" id="ARBA00008653"/>
    </source>
</evidence>
<keyword evidence="8 15" id="KW-0547">Nucleotide-binding</keyword>
<evidence type="ECO:0000256" key="16">
    <source>
        <dbReference type="PROSITE-ProRule" id="PRU00209"/>
    </source>
</evidence>
<dbReference type="Gene3D" id="3.30.70.380">
    <property type="entry name" value="Ferrodoxin-fold anticodon-binding domain"/>
    <property type="match status" value="1"/>
</dbReference>
<evidence type="ECO:0000256" key="12">
    <source>
        <dbReference type="ARBA" id="ARBA00022917"/>
    </source>
</evidence>
<comment type="subcellular location">
    <subcellularLocation>
        <location evidence="1 15">Cytoplasm</location>
    </subcellularLocation>
</comment>
<comment type="cofactor">
    <cofactor evidence="15">
        <name>Mg(2+)</name>
        <dbReference type="ChEBI" id="CHEBI:18420"/>
    </cofactor>
    <text evidence="15">Binds 2 magnesium ions per tetramer.</text>
</comment>
<keyword evidence="10 15" id="KW-0460">Magnesium</keyword>
<dbReference type="FunFam" id="3.30.70.380:FF:000001">
    <property type="entry name" value="Phenylalanine--tRNA ligase beta subunit"/>
    <property type="match status" value="1"/>
</dbReference>
<dbReference type="InterPro" id="IPR012340">
    <property type="entry name" value="NA-bd_OB-fold"/>
</dbReference>
<proteinExistence type="inferred from homology"/>
<dbReference type="SMART" id="SM00874">
    <property type="entry name" value="B5"/>
    <property type="match status" value="1"/>
</dbReference>
<comment type="subunit">
    <text evidence="3 15">Tetramer of two alpha and two beta subunits.</text>
</comment>
<evidence type="ECO:0000256" key="3">
    <source>
        <dbReference type="ARBA" id="ARBA00011209"/>
    </source>
</evidence>
<feature type="binding site" evidence="15">
    <location>
        <position position="470"/>
    </location>
    <ligand>
        <name>Mg(2+)</name>
        <dbReference type="ChEBI" id="CHEBI:18420"/>
        <note>shared with alpha subunit</note>
    </ligand>
</feature>
<dbReference type="InterPro" id="IPR033714">
    <property type="entry name" value="tRNA_bind_bactPheRS"/>
</dbReference>
<dbReference type="SUPFAM" id="SSF50249">
    <property type="entry name" value="Nucleic acid-binding proteins"/>
    <property type="match status" value="1"/>
</dbReference>
<dbReference type="CDD" id="cd02796">
    <property type="entry name" value="tRNA_bind_bactPheRS"/>
    <property type="match status" value="1"/>
</dbReference>
<feature type="domain" description="TRNA-binding" evidence="17">
    <location>
        <begin position="39"/>
        <end position="154"/>
    </location>
</feature>
<keyword evidence="11 16" id="KW-0694">RNA-binding</keyword>
<protein>
    <recommendedName>
        <fullName evidence="15">Phenylalanine--tRNA ligase beta subunit</fullName>
        <ecNumber evidence="15">6.1.1.20</ecNumber>
    </recommendedName>
    <alternativeName>
        <fullName evidence="15">Phenylalanyl-tRNA synthetase beta subunit</fullName>
        <shortName evidence="15">PheRS</shortName>
    </alternativeName>
</protein>
<dbReference type="InterPro" id="IPR036690">
    <property type="entry name" value="Fdx_antiC-bd_sf"/>
</dbReference>
<evidence type="ECO:0000256" key="13">
    <source>
        <dbReference type="ARBA" id="ARBA00023146"/>
    </source>
</evidence>
<dbReference type="InterPro" id="IPR002547">
    <property type="entry name" value="tRNA-bd_dom"/>
</dbReference>
<dbReference type="SUPFAM" id="SSF54991">
    <property type="entry name" value="Anticodon-binding domain of PheRS"/>
    <property type="match status" value="1"/>
</dbReference>
<evidence type="ECO:0000256" key="4">
    <source>
        <dbReference type="ARBA" id="ARBA00022490"/>
    </source>
</evidence>
<comment type="catalytic activity">
    <reaction evidence="14 15">
        <text>tRNA(Phe) + L-phenylalanine + ATP = L-phenylalanyl-tRNA(Phe) + AMP + diphosphate + H(+)</text>
        <dbReference type="Rhea" id="RHEA:19413"/>
        <dbReference type="Rhea" id="RHEA-COMP:9668"/>
        <dbReference type="Rhea" id="RHEA-COMP:9699"/>
        <dbReference type="ChEBI" id="CHEBI:15378"/>
        <dbReference type="ChEBI" id="CHEBI:30616"/>
        <dbReference type="ChEBI" id="CHEBI:33019"/>
        <dbReference type="ChEBI" id="CHEBI:58095"/>
        <dbReference type="ChEBI" id="CHEBI:78442"/>
        <dbReference type="ChEBI" id="CHEBI:78531"/>
        <dbReference type="ChEBI" id="CHEBI:456215"/>
        <dbReference type="EC" id="6.1.1.20"/>
    </reaction>
</comment>
<evidence type="ECO:0000259" key="17">
    <source>
        <dbReference type="PROSITE" id="PS50886"/>
    </source>
</evidence>
<evidence type="ECO:0000256" key="9">
    <source>
        <dbReference type="ARBA" id="ARBA00022840"/>
    </source>
</evidence>
<keyword evidence="4 15" id="KW-0963">Cytoplasm</keyword>
<dbReference type="InterPro" id="IPR045864">
    <property type="entry name" value="aa-tRNA-synth_II/BPL/LPL"/>
</dbReference>
<evidence type="ECO:0000256" key="8">
    <source>
        <dbReference type="ARBA" id="ARBA00022741"/>
    </source>
</evidence>
<dbReference type="Pfam" id="PF03484">
    <property type="entry name" value="B5"/>
    <property type="match status" value="1"/>
</dbReference>
<evidence type="ECO:0000256" key="7">
    <source>
        <dbReference type="ARBA" id="ARBA00022723"/>
    </source>
</evidence>
<evidence type="ECO:0000256" key="1">
    <source>
        <dbReference type="ARBA" id="ARBA00004496"/>
    </source>
</evidence>
<evidence type="ECO:0000256" key="6">
    <source>
        <dbReference type="ARBA" id="ARBA00022598"/>
    </source>
</evidence>
<evidence type="ECO:0000256" key="5">
    <source>
        <dbReference type="ARBA" id="ARBA00022555"/>
    </source>
</evidence>
<dbReference type="SUPFAM" id="SSF46955">
    <property type="entry name" value="Putative DNA-binding domain"/>
    <property type="match status" value="1"/>
</dbReference>
<dbReference type="FunFam" id="3.30.56.10:FF:000002">
    <property type="entry name" value="Phenylalanine--tRNA ligase beta subunit"/>
    <property type="match status" value="1"/>
</dbReference>